<gene>
    <name evidence="2" type="ORF">OG398_11995</name>
</gene>
<dbReference type="CDD" id="cd02440">
    <property type="entry name" value="AdoMet_MTases"/>
    <property type="match status" value="1"/>
</dbReference>
<dbReference type="Gene3D" id="3.40.50.150">
    <property type="entry name" value="Vaccinia Virus protein VP39"/>
    <property type="match status" value="1"/>
</dbReference>
<sequence>MSADTPAPATAPGPATGSGSGSGAPDATAGLRKRIDTTKAHPARVYDVFLGGKDNYPADREAAAMALKANPRGYLTVRHNRDFMRRAVTLAARNGARQFLDVGTGLPTQQNVHQIVQAIAPDARVVYVDNDPVVLVHAQALLTSGPQGRTDYIEADLRDPAKILEAARRTLDFDRPVTLVLAAVLHFIKDEEAYPIVRQLIDAIPSGSHLVLSNVSSDLNPEQVGQVTKAFKERGFAMVRRSHAQVERFVTDNGLEMLDPGVVPVHRWRPEQVTDLPEAAEPDREFVASLDVLDRTRYQDINDVTDADVSVYGVMARKP</sequence>
<feature type="region of interest" description="Disordered" evidence="1">
    <location>
        <begin position="1"/>
        <end position="36"/>
    </location>
</feature>
<evidence type="ECO:0000256" key="1">
    <source>
        <dbReference type="SAM" id="MobiDB-lite"/>
    </source>
</evidence>
<keyword evidence="2" id="KW-0489">Methyltransferase</keyword>
<dbReference type="EMBL" id="CP108313">
    <property type="protein sequence ID" value="WTW68933.1"/>
    <property type="molecule type" value="Genomic_DNA"/>
</dbReference>
<accession>A0AAU2VNL9</accession>
<dbReference type="SUPFAM" id="SSF53335">
    <property type="entry name" value="S-adenosyl-L-methionine-dependent methyltransferases"/>
    <property type="match status" value="1"/>
</dbReference>
<feature type="compositionally biased region" description="Low complexity" evidence="1">
    <location>
        <begin position="1"/>
        <end position="15"/>
    </location>
</feature>
<name>A0AAU2VNL9_9ACTN</name>
<dbReference type="Pfam" id="PF04672">
    <property type="entry name" value="Methyltransf_19"/>
    <property type="match status" value="1"/>
</dbReference>
<organism evidence="2">
    <name type="scientific">Streptomyces sp. NBC_00008</name>
    <dbReference type="NCBI Taxonomy" id="2903610"/>
    <lineage>
        <taxon>Bacteria</taxon>
        <taxon>Bacillati</taxon>
        <taxon>Actinomycetota</taxon>
        <taxon>Actinomycetes</taxon>
        <taxon>Kitasatosporales</taxon>
        <taxon>Streptomycetaceae</taxon>
        <taxon>Streptomyces</taxon>
    </lineage>
</organism>
<dbReference type="InterPro" id="IPR006764">
    <property type="entry name" value="SAM_dep_MeTrfase_SAV2177_type"/>
</dbReference>
<reference evidence="2" key="1">
    <citation type="submission" date="2022-10" db="EMBL/GenBank/DDBJ databases">
        <title>The complete genomes of actinobacterial strains from the NBC collection.</title>
        <authorList>
            <person name="Joergensen T.S."/>
            <person name="Alvarez Arevalo M."/>
            <person name="Sterndorff E.B."/>
            <person name="Faurdal D."/>
            <person name="Vuksanovic O."/>
            <person name="Mourched A.-S."/>
            <person name="Charusanti P."/>
            <person name="Shaw S."/>
            <person name="Blin K."/>
            <person name="Weber T."/>
        </authorList>
    </citation>
    <scope>NUCLEOTIDE SEQUENCE</scope>
    <source>
        <strain evidence="2">NBC_00008</strain>
    </source>
</reference>
<protein>
    <submittedName>
        <fullName evidence="2">SAM-dependent methyltransferase</fullName>
    </submittedName>
</protein>
<dbReference type="AlphaFoldDB" id="A0AAU2VNL9"/>
<evidence type="ECO:0000313" key="2">
    <source>
        <dbReference type="EMBL" id="WTW68933.1"/>
    </source>
</evidence>
<dbReference type="GO" id="GO:0008168">
    <property type="term" value="F:methyltransferase activity"/>
    <property type="evidence" value="ECO:0007669"/>
    <property type="project" value="UniProtKB-KW"/>
</dbReference>
<dbReference type="InterPro" id="IPR029063">
    <property type="entry name" value="SAM-dependent_MTases_sf"/>
</dbReference>
<keyword evidence="2" id="KW-0808">Transferase</keyword>
<proteinExistence type="predicted"/>
<dbReference type="GO" id="GO:0032259">
    <property type="term" value="P:methylation"/>
    <property type="evidence" value="ECO:0007669"/>
    <property type="project" value="UniProtKB-KW"/>
</dbReference>